<keyword evidence="3" id="KW-1185">Reference proteome</keyword>
<dbReference type="PROSITE" id="PS50987">
    <property type="entry name" value="HTH_ARSR_2"/>
    <property type="match status" value="1"/>
</dbReference>
<dbReference type="EMBL" id="JBJVNI010000014">
    <property type="protein sequence ID" value="MFM9612045.1"/>
    <property type="molecule type" value="Genomic_DNA"/>
</dbReference>
<dbReference type="Gene3D" id="1.10.10.10">
    <property type="entry name" value="Winged helix-like DNA-binding domain superfamily/Winged helix DNA-binding domain"/>
    <property type="match status" value="1"/>
</dbReference>
<dbReference type="InterPro" id="IPR036388">
    <property type="entry name" value="WH-like_DNA-bd_sf"/>
</dbReference>
<name>A0ABW9HYH8_9ACTN</name>
<dbReference type="RefSeq" id="WP_109363466.1">
    <property type="nucleotide sequence ID" value="NZ_JBJVNI010000014.1"/>
</dbReference>
<organism evidence="2 3">
    <name type="scientific">Streptomyces niveiscabiei</name>
    <dbReference type="NCBI Taxonomy" id="164115"/>
    <lineage>
        <taxon>Bacteria</taxon>
        <taxon>Bacillati</taxon>
        <taxon>Actinomycetota</taxon>
        <taxon>Actinomycetes</taxon>
        <taxon>Kitasatosporales</taxon>
        <taxon>Streptomycetaceae</taxon>
        <taxon>Streptomyces</taxon>
    </lineage>
</organism>
<dbReference type="Proteomes" id="UP001631957">
    <property type="component" value="Unassembled WGS sequence"/>
</dbReference>
<reference evidence="2 3" key="1">
    <citation type="submission" date="2024-12" db="EMBL/GenBank/DDBJ databases">
        <title>Forecasting of Potato common scab and diversities of Pathogenic streptomyces spp. in china.</title>
        <authorList>
            <person name="Handique U."/>
            <person name="Wu J."/>
        </authorList>
    </citation>
    <scope>NUCLEOTIDE SEQUENCE [LARGE SCALE GENOMIC DNA]</scope>
    <source>
        <strain evidence="2 3">ZRIMU1530</strain>
    </source>
</reference>
<dbReference type="InterPro" id="IPR036390">
    <property type="entry name" value="WH_DNA-bd_sf"/>
</dbReference>
<protein>
    <submittedName>
        <fullName evidence="2">ArsR/SmtB family transcription factor</fullName>
    </submittedName>
</protein>
<proteinExistence type="predicted"/>
<dbReference type="Pfam" id="PF01022">
    <property type="entry name" value="HTH_5"/>
    <property type="match status" value="1"/>
</dbReference>
<evidence type="ECO:0000313" key="2">
    <source>
        <dbReference type="EMBL" id="MFM9612045.1"/>
    </source>
</evidence>
<dbReference type="CDD" id="cd00090">
    <property type="entry name" value="HTH_ARSR"/>
    <property type="match status" value="1"/>
</dbReference>
<dbReference type="SMART" id="SM00418">
    <property type="entry name" value="HTH_ARSR"/>
    <property type="match status" value="1"/>
</dbReference>
<accession>A0ABW9HYH8</accession>
<dbReference type="InterPro" id="IPR001845">
    <property type="entry name" value="HTH_ArsR_DNA-bd_dom"/>
</dbReference>
<sequence>MATYSQLCLGDMSEIRMQFVPHPGASLLSLTADLYGDRRHAVPPAARDAVRRRVPAHVRETLRPLFAPGHPAIPDCLTPTASMSRDGAEHHLEQLLDLPADALLAALEEEFAGAPPEQWRPVVDRPGRWLERYGAVMRALWEAVRPVWRAAQEGLRREAERVGGATVLGRPDAVLSTLGPRYRYTDSVLHLSDGHPETFTLDGRRVILVPVVSGGSASLFALDHPDFVWVGYPLPGLRTLWSPAAPPAPSPTDPARLLLGDARSAILRATTRPTAMGDLATALRYAPATLSHHCARLEDAGLVQRRREGQYVVVHRSPLGSELLDLLGA</sequence>
<comment type="caution">
    <text evidence="2">The sequence shown here is derived from an EMBL/GenBank/DDBJ whole genome shotgun (WGS) entry which is preliminary data.</text>
</comment>
<evidence type="ECO:0000259" key="1">
    <source>
        <dbReference type="PROSITE" id="PS50987"/>
    </source>
</evidence>
<feature type="domain" description="HTH arsR-type" evidence="1">
    <location>
        <begin position="237"/>
        <end position="329"/>
    </location>
</feature>
<dbReference type="InterPro" id="IPR011991">
    <property type="entry name" value="ArsR-like_HTH"/>
</dbReference>
<gene>
    <name evidence="2" type="ORF">ACKI18_25435</name>
</gene>
<evidence type="ECO:0000313" key="3">
    <source>
        <dbReference type="Proteomes" id="UP001631957"/>
    </source>
</evidence>
<dbReference type="SUPFAM" id="SSF46785">
    <property type="entry name" value="Winged helix' DNA-binding domain"/>
    <property type="match status" value="1"/>
</dbReference>